<keyword evidence="7" id="KW-0804">Transcription</keyword>
<evidence type="ECO:0000313" key="13">
    <source>
        <dbReference type="EMBL" id="CAF4039179.1"/>
    </source>
</evidence>
<protein>
    <recommendedName>
        <fullName evidence="11">BED-type domain-containing protein</fullName>
    </recommendedName>
</protein>
<evidence type="ECO:0000256" key="4">
    <source>
        <dbReference type="ARBA" id="ARBA00022833"/>
    </source>
</evidence>
<dbReference type="GO" id="GO:0003677">
    <property type="term" value="F:DNA binding"/>
    <property type="evidence" value="ECO:0007669"/>
    <property type="project" value="UniProtKB-KW"/>
</dbReference>
<dbReference type="AlphaFoldDB" id="A0A8S2EHZ3"/>
<dbReference type="InterPro" id="IPR003656">
    <property type="entry name" value="Znf_BED"/>
</dbReference>
<keyword evidence="8" id="KW-0539">Nucleus</keyword>
<feature type="region of interest" description="Disordered" evidence="10">
    <location>
        <begin position="1"/>
        <end position="91"/>
    </location>
</feature>
<dbReference type="Proteomes" id="UP000682733">
    <property type="component" value="Unassembled WGS sequence"/>
</dbReference>
<dbReference type="PANTHER" id="PTHR46481:SF10">
    <property type="entry name" value="ZINC FINGER BED DOMAIN-CONTAINING PROTEIN 39"/>
    <property type="match status" value="1"/>
</dbReference>
<dbReference type="SMART" id="SM00614">
    <property type="entry name" value="ZnF_BED"/>
    <property type="match status" value="1"/>
</dbReference>
<dbReference type="PANTHER" id="PTHR46481">
    <property type="entry name" value="ZINC FINGER BED DOMAIN-CONTAINING PROTEIN 4"/>
    <property type="match status" value="1"/>
</dbReference>
<gene>
    <name evidence="12" type="ORF">OVA965_LOCUS25381</name>
    <name evidence="13" type="ORF">TMI583_LOCUS26110</name>
</gene>
<evidence type="ECO:0000256" key="9">
    <source>
        <dbReference type="PROSITE-ProRule" id="PRU00027"/>
    </source>
</evidence>
<dbReference type="GO" id="GO:0005634">
    <property type="term" value="C:nucleus"/>
    <property type="evidence" value="ECO:0007669"/>
    <property type="project" value="UniProtKB-SubCell"/>
</dbReference>
<name>A0A8S2EHZ3_9BILA</name>
<evidence type="ECO:0000256" key="1">
    <source>
        <dbReference type="ARBA" id="ARBA00004123"/>
    </source>
</evidence>
<dbReference type="InterPro" id="IPR036236">
    <property type="entry name" value="Znf_C2H2_sf"/>
</dbReference>
<proteinExistence type="predicted"/>
<evidence type="ECO:0000256" key="7">
    <source>
        <dbReference type="ARBA" id="ARBA00023163"/>
    </source>
</evidence>
<keyword evidence="5" id="KW-0805">Transcription regulation</keyword>
<feature type="region of interest" description="Disordered" evidence="10">
    <location>
        <begin position="104"/>
        <end position="188"/>
    </location>
</feature>
<dbReference type="Proteomes" id="UP000677228">
    <property type="component" value="Unassembled WGS sequence"/>
</dbReference>
<dbReference type="SUPFAM" id="SSF57667">
    <property type="entry name" value="beta-beta-alpha zinc fingers"/>
    <property type="match status" value="1"/>
</dbReference>
<sequence>MSKETRSSRKPKSTTKSLSSTTTKKRKNSVRNRQPSPISTPAEAIVIDPSLSSSNTNETIINNNSNDNSNPPPQNNNNDQTITTSSLTSSVKTVVRPVLATSEEESVDFDNDPSAQLIQQTANRSKKTTTRKTKRLKNATDKKKTKSSRNPLSAPPTTNTATSPEPSVQDNNSDSDSDIYNTNSNCNNYQSREASSVWQYATRLNNKQAQCSLCNKIIQTPNWSTSTLRRHLLEVHKKTEVKTENDNKTKSNFEPHRKQNLHQLGVYAVLKDGLPFNALSKEGLRTYIQVATGPGYTPPNRNYINRNIKRLNYVQHQKLIDQLKDVASINITCDFWSNRLNKSFFVMTGHWLTTDIVLKSKILHHSSFNRRHTSHYITKILTSVLKKLKILDKVNCIVIDGAANMVKAVRDMPVVIPRLWCTAHRLHLTLTNGLALWSKKNDIEDEQQQDLTLNNDESNTADMDVEMTDTEEVSDETMDDDREEEEKGSEEMANATKVEDWEDINDDEITDNWAEDVGVDDNDPTLDVDQEDILALMKKCRRLIYCIKNSSVLTMHFNKLRQLANVQRCLSNDVRTRWNSTFMMIVSILILRPLLEKLMNEKYNLDLPQSQIDQLTELELNSTEYNILINLHQVLQTFYHATRSLSGQTYISIGLCSFIISRLKTYLNKTENDNSIVIRVKKLILFKMNHYFDNDNDQTELIKTFGYLDPAGFRALNEDDQRSVEQELKRTIENSITIIDTLTTTPSPPSATTATNATTTIAATTASLNTSTPKIRTKTAQSAMDLFLNAVGDTVTPKQTDTSAATPPLSLTDEIRLYKKLATKYNLSHTPSEQNCINFWKQNYQQLPLLTTLARRYLACPASSVPSESAFSISAFLARKERSRLSGELLSAQVFLRDKLYD</sequence>
<feature type="compositionally biased region" description="Basic residues" evidence="10">
    <location>
        <begin position="124"/>
        <end position="147"/>
    </location>
</feature>
<reference evidence="12" key="1">
    <citation type="submission" date="2021-02" db="EMBL/GenBank/DDBJ databases">
        <authorList>
            <person name="Nowell W R."/>
        </authorList>
    </citation>
    <scope>NUCLEOTIDE SEQUENCE</scope>
</reference>
<accession>A0A8S2EHZ3</accession>
<feature type="compositionally biased region" description="Acidic residues" evidence="10">
    <location>
        <begin position="463"/>
        <end position="488"/>
    </location>
</feature>
<evidence type="ECO:0000313" key="14">
    <source>
        <dbReference type="Proteomes" id="UP000677228"/>
    </source>
</evidence>
<evidence type="ECO:0000256" key="8">
    <source>
        <dbReference type="ARBA" id="ARBA00023242"/>
    </source>
</evidence>
<dbReference type="InterPro" id="IPR008906">
    <property type="entry name" value="HATC_C_dom"/>
</dbReference>
<keyword evidence="6" id="KW-0238">DNA-binding</keyword>
<feature type="domain" description="BED-type" evidence="11">
    <location>
        <begin position="192"/>
        <end position="243"/>
    </location>
</feature>
<feature type="compositionally biased region" description="Low complexity" evidence="10">
    <location>
        <begin position="52"/>
        <end position="91"/>
    </location>
</feature>
<dbReference type="EMBL" id="CAJOBA010037276">
    <property type="protein sequence ID" value="CAF4039179.1"/>
    <property type="molecule type" value="Genomic_DNA"/>
</dbReference>
<feature type="compositionally biased region" description="Low complexity" evidence="10">
    <location>
        <begin position="150"/>
        <end position="185"/>
    </location>
</feature>
<evidence type="ECO:0000313" key="12">
    <source>
        <dbReference type="EMBL" id="CAF1231085.1"/>
    </source>
</evidence>
<keyword evidence="2" id="KW-0479">Metal-binding</keyword>
<evidence type="ECO:0000256" key="5">
    <source>
        <dbReference type="ARBA" id="ARBA00023015"/>
    </source>
</evidence>
<evidence type="ECO:0000256" key="10">
    <source>
        <dbReference type="SAM" id="MobiDB-lite"/>
    </source>
</evidence>
<organism evidence="12 14">
    <name type="scientific">Didymodactylos carnosus</name>
    <dbReference type="NCBI Taxonomy" id="1234261"/>
    <lineage>
        <taxon>Eukaryota</taxon>
        <taxon>Metazoa</taxon>
        <taxon>Spiralia</taxon>
        <taxon>Gnathifera</taxon>
        <taxon>Rotifera</taxon>
        <taxon>Eurotatoria</taxon>
        <taxon>Bdelloidea</taxon>
        <taxon>Philodinida</taxon>
        <taxon>Philodinidae</taxon>
        <taxon>Didymodactylos</taxon>
    </lineage>
</organism>
<comment type="caution">
    <text evidence="12">The sequence shown here is derived from an EMBL/GenBank/DDBJ whole genome shotgun (WGS) entry which is preliminary data.</text>
</comment>
<evidence type="ECO:0000256" key="6">
    <source>
        <dbReference type="ARBA" id="ARBA00023125"/>
    </source>
</evidence>
<dbReference type="GO" id="GO:0009791">
    <property type="term" value="P:post-embryonic development"/>
    <property type="evidence" value="ECO:0007669"/>
    <property type="project" value="UniProtKB-ARBA"/>
</dbReference>
<keyword evidence="3 9" id="KW-0863">Zinc-finger</keyword>
<feature type="compositionally biased region" description="Polar residues" evidence="10">
    <location>
        <begin position="113"/>
        <end position="123"/>
    </location>
</feature>
<feature type="region of interest" description="Disordered" evidence="10">
    <location>
        <begin position="449"/>
        <end position="493"/>
    </location>
</feature>
<keyword evidence="4" id="KW-0862">Zinc</keyword>
<dbReference type="GO" id="GO:0046983">
    <property type="term" value="F:protein dimerization activity"/>
    <property type="evidence" value="ECO:0007669"/>
    <property type="project" value="InterPro"/>
</dbReference>
<evidence type="ECO:0000256" key="3">
    <source>
        <dbReference type="ARBA" id="ARBA00022771"/>
    </source>
</evidence>
<evidence type="ECO:0000259" key="11">
    <source>
        <dbReference type="PROSITE" id="PS50808"/>
    </source>
</evidence>
<comment type="subcellular location">
    <subcellularLocation>
        <location evidence="1">Nucleus</location>
    </subcellularLocation>
</comment>
<dbReference type="InterPro" id="IPR012337">
    <property type="entry name" value="RNaseH-like_sf"/>
</dbReference>
<dbReference type="InterPro" id="IPR052035">
    <property type="entry name" value="ZnF_BED_domain_contain"/>
</dbReference>
<dbReference type="Pfam" id="PF02892">
    <property type="entry name" value="zf-BED"/>
    <property type="match status" value="1"/>
</dbReference>
<evidence type="ECO:0000256" key="2">
    <source>
        <dbReference type="ARBA" id="ARBA00022723"/>
    </source>
</evidence>
<dbReference type="EMBL" id="CAJNOK010015730">
    <property type="protein sequence ID" value="CAF1231085.1"/>
    <property type="molecule type" value="Genomic_DNA"/>
</dbReference>
<dbReference type="Pfam" id="PF05699">
    <property type="entry name" value="Dimer_Tnp_hAT"/>
    <property type="match status" value="1"/>
</dbReference>
<dbReference type="GO" id="GO:0008270">
    <property type="term" value="F:zinc ion binding"/>
    <property type="evidence" value="ECO:0007669"/>
    <property type="project" value="UniProtKB-KW"/>
</dbReference>
<feature type="compositionally biased region" description="Polar residues" evidence="10">
    <location>
        <begin position="449"/>
        <end position="461"/>
    </location>
</feature>
<dbReference type="PROSITE" id="PS50808">
    <property type="entry name" value="ZF_BED"/>
    <property type="match status" value="1"/>
</dbReference>
<dbReference type="SUPFAM" id="SSF53098">
    <property type="entry name" value="Ribonuclease H-like"/>
    <property type="match status" value="1"/>
</dbReference>